<dbReference type="InterPro" id="IPR003593">
    <property type="entry name" value="AAA+_ATPase"/>
</dbReference>
<dbReference type="Pfam" id="PF00005">
    <property type="entry name" value="ABC_tran"/>
    <property type="match status" value="1"/>
</dbReference>
<evidence type="ECO:0000256" key="2">
    <source>
        <dbReference type="ARBA" id="ARBA00022448"/>
    </source>
</evidence>
<dbReference type="SMART" id="SM00382">
    <property type="entry name" value="AAA"/>
    <property type="match status" value="1"/>
</dbReference>
<accession>A0ABR6BTY0</accession>
<feature type="domain" description="ABC transporter" evidence="5">
    <location>
        <begin position="2"/>
        <end position="223"/>
    </location>
</feature>
<reference evidence="6 7" key="1">
    <citation type="submission" date="2020-08" db="EMBL/GenBank/DDBJ databases">
        <title>Genomic Encyclopedia of Archaeal and Bacterial Type Strains, Phase II (KMG-II): from individual species to whole genera.</title>
        <authorList>
            <person name="Goeker M."/>
        </authorList>
    </citation>
    <scope>NUCLEOTIDE SEQUENCE [LARGE SCALE GENOMIC DNA]</scope>
    <source>
        <strain evidence="6 7">DSM 43850</strain>
    </source>
</reference>
<dbReference type="Gene3D" id="3.40.50.300">
    <property type="entry name" value="P-loop containing nucleotide triphosphate hydrolases"/>
    <property type="match status" value="1"/>
</dbReference>
<dbReference type="RefSeq" id="WP_025354937.1">
    <property type="nucleotide sequence ID" value="NZ_BAAABQ010000025.1"/>
</dbReference>
<sequence length="223" mass="24144">MLEARGVVAGYQRSSPVVRGVDLALEPGRALGLLGPSGCGKSTLARVMSLLHSPYQGSVTVDGKLANGFRFRAPRGLRTRIGVAFQQPRLAVDPRLRLIDVIAEPLRATGQSALVERRVPELVERTGLTEDLLRRRPHQVSDGQLQRACLGRMLVLRPAYLICDEVTAMLDASTAAFLVGAIEEYRQDTGAAVLAISHDPVLLGRWCEQVLDFPGLNARADTG</sequence>
<dbReference type="InterPro" id="IPR050319">
    <property type="entry name" value="ABC_transp_ATP-bind"/>
</dbReference>
<evidence type="ECO:0000256" key="4">
    <source>
        <dbReference type="ARBA" id="ARBA00022840"/>
    </source>
</evidence>
<comment type="similarity">
    <text evidence="1">Belongs to the ABC transporter superfamily.</text>
</comment>
<evidence type="ECO:0000313" key="7">
    <source>
        <dbReference type="Proteomes" id="UP000517916"/>
    </source>
</evidence>
<organism evidence="6 7">
    <name type="scientific">Kutzneria viridogrisea</name>
    <dbReference type="NCBI Taxonomy" id="47990"/>
    <lineage>
        <taxon>Bacteria</taxon>
        <taxon>Bacillati</taxon>
        <taxon>Actinomycetota</taxon>
        <taxon>Actinomycetes</taxon>
        <taxon>Pseudonocardiales</taxon>
        <taxon>Pseudonocardiaceae</taxon>
        <taxon>Kutzneria</taxon>
    </lineage>
</organism>
<keyword evidence="2" id="KW-0813">Transport</keyword>
<dbReference type="InterPro" id="IPR003439">
    <property type="entry name" value="ABC_transporter-like_ATP-bd"/>
</dbReference>
<evidence type="ECO:0000256" key="3">
    <source>
        <dbReference type="ARBA" id="ARBA00022741"/>
    </source>
</evidence>
<evidence type="ECO:0000256" key="1">
    <source>
        <dbReference type="ARBA" id="ARBA00005417"/>
    </source>
</evidence>
<dbReference type="PANTHER" id="PTHR43776">
    <property type="entry name" value="TRANSPORT ATP-BINDING PROTEIN"/>
    <property type="match status" value="1"/>
</dbReference>
<dbReference type="SUPFAM" id="SSF52540">
    <property type="entry name" value="P-loop containing nucleoside triphosphate hydrolases"/>
    <property type="match status" value="1"/>
</dbReference>
<evidence type="ECO:0000313" key="6">
    <source>
        <dbReference type="EMBL" id="MBA8930379.1"/>
    </source>
</evidence>
<dbReference type="PROSITE" id="PS50893">
    <property type="entry name" value="ABC_TRANSPORTER_2"/>
    <property type="match status" value="1"/>
</dbReference>
<keyword evidence="4" id="KW-0067">ATP-binding</keyword>
<evidence type="ECO:0000259" key="5">
    <source>
        <dbReference type="PROSITE" id="PS50893"/>
    </source>
</evidence>
<dbReference type="EMBL" id="JACJID010000006">
    <property type="protein sequence ID" value="MBA8930379.1"/>
    <property type="molecule type" value="Genomic_DNA"/>
</dbReference>
<dbReference type="Proteomes" id="UP000517916">
    <property type="component" value="Unassembled WGS sequence"/>
</dbReference>
<dbReference type="PANTHER" id="PTHR43776:SF7">
    <property type="entry name" value="D,D-DIPEPTIDE TRANSPORT ATP-BINDING PROTEIN DDPF-RELATED"/>
    <property type="match status" value="1"/>
</dbReference>
<comment type="caution">
    <text evidence="6">The sequence shown here is derived from an EMBL/GenBank/DDBJ whole genome shotgun (WGS) entry which is preliminary data.</text>
</comment>
<keyword evidence="7" id="KW-1185">Reference proteome</keyword>
<proteinExistence type="inferred from homology"/>
<protein>
    <submittedName>
        <fullName evidence="6">ABC-type glutathione transport system ATPase component</fullName>
    </submittedName>
</protein>
<gene>
    <name evidence="6" type="ORF">BC739_007612</name>
</gene>
<dbReference type="InterPro" id="IPR027417">
    <property type="entry name" value="P-loop_NTPase"/>
</dbReference>
<keyword evidence="3" id="KW-0547">Nucleotide-binding</keyword>
<name>A0ABR6BTY0_9PSEU</name>